<evidence type="ECO:0000256" key="13">
    <source>
        <dbReference type="SAM" id="MobiDB-lite"/>
    </source>
</evidence>
<dbReference type="SUPFAM" id="SSF102114">
    <property type="entry name" value="Radical SAM enzymes"/>
    <property type="match status" value="1"/>
</dbReference>
<dbReference type="EC" id="4.1.99.22" evidence="1 12"/>
<dbReference type="AlphaFoldDB" id="A0A3G8JN45"/>
<dbReference type="SFLD" id="SFLDG01386">
    <property type="entry name" value="main_SPASM_domain-containing"/>
    <property type="match status" value="1"/>
</dbReference>
<feature type="binding site" evidence="12">
    <location>
        <position position="40"/>
    </location>
    <ligand>
        <name>GTP</name>
        <dbReference type="ChEBI" id="CHEBI:37565"/>
    </ligand>
</feature>
<dbReference type="HAMAP" id="MF_01225_B">
    <property type="entry name" value="MoaA_B"/>
    <property type="match status" value="1"/>
</dbReference>
<feature type="binding site" evidence="12">
    <location>
        <position position="95"/>
    </location>
    <ligand>
        <name>S-adenosyl-L-methionine</name>
        <dbReference type="ChEBI" id="CHEBI:59789"/>
    </ligand>
</feature>
<feature type="binding site" evidence="12">
    <location>
        <position position="183"/>
    </location>
    <ligand>
        <name>GTP</name>
        <dbReference type="ChEBI" id="CHEBI:37565"/>
    </ligand>
</feature>
<evidence type="ECO:0000256" key="4">
    <source>
        <dbReference type="ARBA" id="ARBA00022723"/>
    </source>
</evidence>
<dbReference type="GO" id="GO:0061798">
    <property type="term" value="F:GTP 3',8'-cyclase activity"/>
    <property type="evidence" value="ECO:0007669"/>
    <property type="project" value="UniProtKB-UniRule"/>
</dbReference>
<dbReference type="SFLD" id="SFLDG01383">
    <property type="entry name" value="cyclic_pyranopterin_phosphate"/>
    <property type="match status" value="1"/>
</dbReference>
<keyword evidence="2 12" id="KW-0004">4Fe-4S</keyword>
<dbReference type="SFLD" id="SFLDS00029">
    <property type="entry name" value="Radical_SAM"/>
    <property type="match status" value="1"/>
</dbReference>
<keyword evidence="10 12" id="KW-0456">Lyase</keyword>
<evidence type="ECO:0000256" key="11">
    <source>
        <dbReference type="ARBA" id="ARBA00048697"/>
    </source>
</evidence>
<accession>A0A3G8JN45</accession>
<keyword evidence="16" id="KW-1185">Reference proteome</keyword>
<evidence type="ECO:0000259" key="14">
    <source>
        <dbReference type="PROSITE" id="PS51918"/>
    </source>
</evidence>
<comment type="cofactor">
    <cofactor evidence="12">
        <name>[4Fe-4S] cluster</name>
        <dbReference type="ChEBI" id="CHEBI:49883"/>
    </cofactor>
    <text evidence="12">Binds 2 [4Fe-4S] clusters. Binds 1 [4Fe-4S] cluster coordinated with 3 cysteines and an exchangeable S-adenosyl-L-methionine and 1 [4Fe-4S] cluster coordinated with 3 cysteines and the GTP-derived substrate.</text>
</comment>
<dbReference type="InterPro" id="IPR013785">
    <property type="entry name" value="Aldolase_TIM"/>
</dbReference>
<comment type="pathway">
    <text evidence="12">Cofactor biosynthesis; molybdopterin biosynthesis.</text>
</comment>
<dbReference type="OrthoDB" id="9763993at2"/>
<dbReference type="InterPro" id="IPR000385">
    <property type="entry name" value="MoaA_NifB_PqqE_Fe-S-bd_CS"/>
</dbReference>
<feature type="binding site" evidence="12">
    <location>
        <position position="91"/>
    </location>
    <ligand>
        <name>GTP</name>
        <dbReference type="ChEBI" id="CHEBI:37565"/>
    </ligand>
</feature>
<gene>
    <name evidence="15" type="primary">moaA2</name>
    <name evidence="12" type="synonym">moaA</name>
    <name evidence="15" type="ORF">D7316_02196</name>
</gene>
<dbReference type="PROSITE" id="PS51918">
    <property type="entry name" value="RADICAL_SAM"/>
    <property type="match status" value="1"/>
</dbReference>
<dbReference type="UniPathway" id="UPA00344"/>
<comment type="catalytic activity">
    <reaction evidence="11 12">
        <text>GTP + AH2 + S-adenosyl-L-methionine = (8S)-3',8-cyclo-7,8-dihydroguanosine 5'-triphosphate + 5'-deoxyadenosine + L-methionine + A + H(+)</text>
        <dbReference type="Rhea" id="RHEA:49576"/>
        <dbReference type="ChEBI" id="CHEBI:13193"/>
        <dbReference type="ChEBI" id="CHEBI:15378"/>
        <dbReference type="ChEBI" id="CHEBI:17319"/>
        <dbReference type="ChEBI" id="CHEBI:17499"/>
        <dbReference type="ChEBI" id="CHEBI:37565"/>
        <dbReference type="ChEBI" id="CHEBI:57844"/>
        <dbReference type="ChEBI" id="CHEBI:59789"/>
        <dbReference type="ChEBI" id="CHEBI:131766"/>
        <dbReference type="EC" id="4.1.99.22"/>
    </reaction>
</comment>
<evidence type="ECO:0000313" key="16">
    <source>
        <dbReference type="Proteomes" id="UP000271469"/>
    </source>
</evidence>
<dbReference type="InterPro" id="IPR010505">
    <property type="entry name" value="MoaA_twitch"/>
</dbReference>
<dbReference type="GO" id="GO:1904047">
    <property type="term" value="F:S-adenosyl-L-methionine binding"/>
    <property type="evidence" value="ECO:0007669"/>
    <property type="project" value="UniProtKB-UniRule"/>
</dbReference>
<dbReference type="KEGG" id="gom:D7316_02196"/>
<dbReference type="GO" id="GO:0005525">
    <property type="term" value="F:GTP binding"/>
    <property type="evidence" value="ECO:0007669"/>
    <property type="project" value="UniProtKB-UniRule"/>
</dbReference>
<evidence type="ECO:0000256" key="12">
    <source>
        <dbReference type="HAMAP-Rule" id="MF_01225"/>
    </source>
</evidence>
<evidence type="ECO:0000256" key="5">
    <source>
        <dbReference type="ARBA" id="ARBA00022741"/>
    </source>
</evidence>
<evidence type="ECO:0000256" key="7">
    <source>
        <dbReference type="ARBA" id="ARBA00023014"/>
    </source>
</evidence>
<feature type="binding site" evidence="12">
    <location>
        <position position="289"/>
    </location>
    <ligand>
        <name>[4Fe-4S] cluster</name>
        <dbReference type="ChEBI" id="CHEBI:49883"/>
        <label>2</label>
        <note>4Fe-4S-substrate</note>
    </ligand>
</feature>
<feature type="binding site" evidence="12">
    <location>
        <begin position="291"/>
        <end position="293"/>
    </location>
    <ligand>
        <name>GTP</name>
        <dbReference type="ChEBI" id="CHEBI:37565"/>
    </ligand>
</feature>
<dbReference type="EMBL" id="CP033972">
    <property type="protein sequence ID" value="AZG45600.1"/>
    <property type="molecule type" value="Genomic_DNA"/>
</dbReference>
<feature type="binding site" evidence="12">
    <location>
        <position position="217"/>
    </location>
    <ligand>
        <name>S-adenosyl-L-methionine</name>
        <dbReference type="ChEBI" id="CHEBI:59789"/>
    </ligand>
</feature>
<dbReference type="InterPro" id="IPR058240">
    <property type="entry name" value="rSAM_sf"/>
</dbReference>
<feature type="binding site" evidence="12">
    <location>
        <position position="51"/>
    </location>
    <ligand>
        <name>[4Fe-4S] cluster</name>
        <dbReference type="ChEBI" id="CHEBI:49883"/>
        <label>1</label>
        <note>4Fe-4S-S-AdoMet</note>
    </ligand>
</feature>
<evidence type="ECO:0000256" key="6">
    <source>
        <dbReference type="ARBA" id="ARBA00023004"/>
    </source>
</evidence>
<feature type="binding site" evidence="12">
    <location>
        <position position="54"/>
    </location>
    <ligand>
        <name>[4Fe-4S] cluster</name>
        <dbReference type="ChEBI" id="CHEBI:49883"/>
        <label>1</label>
        <note>4Fe-4S-S-AdoMet</note>
    </ligand>
</feature>
<feature type="binding site" evidence="12">
    <location>
        <position position="47"/>
    </location>
    <ligand>
        <name>[4Fe-4S] cluster</name>
        <dbReference type="ChEBI" id="CHEBI:49883"/>
        <label>1</label>
        <note>4Fe-4S-S-AdoMet</note>
    </ligand>
</feature>
<keyword evidence="7 12" id="KW-0411">Iron-sulfur</keyword>
<dbReference type="SFLD" id="SFLDG01067">
    <property type="entry name" value="SPASM/twitch_domain_containing"/>
    <property type="match status" value="1"/>
</dbReference>
<dbReference type="GO" id="GO:0006777">
    <property type="term" value="P:Mo-molybdopterin cofactor biosynthetic process"/>
    <property type="evidence" value="ECO:0007669"/>
    <property type="project" value="UniProtKB-UniRule"/>
</dbReference>
<feature type="binding site" evidence="12">
    <location>
        <position position="53"/>
    </location>
    <ligand>
        <name>S-adenosyl-L-methionine</name>
        <dbReference type="ChEBI" id="CHEBI:59789"/>
    </ligand>
</feature>
<comment type="similarity">
    <text evidence="12">Belongs to the radical SAM superfamily. MoaA family.</text>
</comment>
<dbReference type="InterPro" id="IPR050105">
    <property type="entry name" value="MoCo_biosynth_MoaA/MoaC"/>
</dbReference>
<dbReference type="RefSeq" id="WP_124708247.1">
    <property type="nucleotide sequence ID" value="NZ_CP033972.1"/>
</dbReference>
<keyword evidence="4 12" id="KW-0479">Metal-binding</keyword>
<feature type="region of interest" description="Disordered" evidence="13">
    <location>
        <begin position="1"/>
        <end position="23"/>
    </location>
</feature>
<evidence type="ECO:0000313" key="15">
    <source>
        <dbReference type="EMBL" id="AZG45600.1"/>
    </source>
</evidence>
<evidence type="ECO:0000256" key="1">
    <source>
        <dbReference type="ARBA" id="ARBA00012167"/>
    </source>
</evidence>
<dbReference type="Pfam" id="PF04055">
    <property type="entry name" value="Radical_SAM"/>
    <property type="match status" value="1"/>
</dbReference>
<evidence type="ECO:0000256" key="8">
    <source>
        <dbReference type="ARBA" id="ARBA00023134"/>
    </source>
</evidence>
<dbReference type="Proteomes" id="UP000271469">
    <property type="component" value="Chromosome"/>
</dbReference>
<dbReference type="GO" id="GO:0051539">
    <property type="term" value="F:4 iron, 4 sulfur cluster binding"/>
    <property type="evidence" value="ECO:0007669"/>
    <property type="project" value="UniProtKB-UniRule"/>
</dbReference>
<keyword evidence="8 12" id="KW-0342">GTP-binding</keyword>
<feature type="binding site" evidence="12">
    <location>
        <position position="286"/>
    </location>
    <ligand>
        <name>[4Fe-4S] cluster</name>
        <dbReference type="ChEBI" id="CHEBI:49883"/>
        <label>2</label>
        <note>4Fe-4S-substrate</note>
    </ligand>
</feature>
<evidence type="ECO:0000256" key="10">
    <source>
        <dbReference type="ARBA" id="ARBA00023239"/>
    </source>
</evidence>
<dbReference type="PANTHER" id="PTHR22960">
    <property type="entry name" value="MOLYBDOPTERIN COFACTOR SYNTHESIS PROTEIN A"/>
    <property type="match status" value="1"/>
</dbReference>
<dbReference type="Gene3D" id="3.20.20.70">
    <property type="entry name" value="Aldolase class I"/>
    <property type="match status" value="1"/>
</dbReference>
<proteinExistence type="inferred from homology"/>
<dbReference type="InterPro" id="IPR007197">
    <property type="entry name" value="rSAM"/>
</dbReference>
<dbReference type="InterPro" id="IPR013483">
    <property type="entry name" value="MoaA"/>
</dbReference>
<keyword evidence="5 12" id="KW-0547">Nucleotide-binding</keyword>
<feature type="domain" description="Radical SAM core" evidence="14">
    <location>
        <begin position="31"/>
        <end position="257"/>
    </location>
</feature>
<comment type="subunit">
    <text evidence="12">Monomer and homodimer.</text>
</comment>
<sequence length="363" mass="39404">MTLVSLGLPSTPSSDPVAVADAPTTGPLRDRFGRVVSDLRVSVTDRCNLRCTYCMPAEGLDWLPADDVLTTPELIRVLTVAVRDLGIRAIRFTGGEPLLRRDLEDLIGAVSSLPEAPEIAMTTNGLGLTRRIDGLVAAGLHRVNVSLDTVNPARFAEITRRDRLHDVLDGLAAARRSDLRSVKVNAVLAGHDDLDRLPDLLAFCLEQGYQLRIIEQMPLDADHRWDRSTMVTADEILAALRTRFTLLPDPRPRGSAPAATWLVDGHDLDGDPARVGVIASVTRPFCGDCDRTRLTADGALRNCLFARSETDLRALLRGGLDDDRLDAAIADLWRGNAWVKAAGHGVNGPEFHQPDRPMSAIGG</sequence>
<name>A0A3G8JN45_9ACTN</name>
<dbReference type="PANTHER" id="PTHR22960:SF0">
    <property type="entry name" value="MOLYBDENUM COFACTOR BIOSYNTHESIS PROTEIN 1"/>
    <property type="match status" value="1"/>
</dbReference>
<keyword evidence="6 12" id="KW-0408">Iron</keyword>
<dbReference type="Pfam" id="PF06463">
    <property type="entry name" value="Mob_synth_C"/>
    <property type="match status" value="1"/>
</dbReference>
<feature type="binding site" evidence="12">
    <location>
        <position position="146"/>
    </location>
    <ligand>
        <name>S-adenosyl-L-methionine</name>
        <dbReference type="ChEBI" id="CHEBI:59789"/>
    </ligand>
</feature>
<dbReference type="NCBIfam" id="TIGR02666">
    <property type="entry name" value="moaA"/>
    <property type="match status" value="1"/>
</dbReference>
<feature type="binding site" evidence="12">
    <location>
        <position position="122"/>
    </location>
    <ligand>
        <name>GTP</name>
        <dbReference type="ChEBI" id="CHEBI:37565"/>
    </ligand>
</feature>
<protein>
    <recommendedName>
        <fullName evidence="1 12">GTP 3',8-cyclase</fullName>
        <ecNumber evidence="1 12">4.1.99.22</ecNumber>
    </recommendedName>
    <alternativeName>
        <fullName evidence="12">Molybdenum cofactor biosynthesis protein A</fullName>
    </alternativeName>
</protein>
<dbReference type="InterPro" id="IPR040064">
    <property type="entry name" value="MoaA-like"/>
</dbReference>
<reference evidence="15 16" key="1">
    <citation type="submission" date="2018-11" db="EMBL/GenBank/DDBJ databases">
        <title>Gordonia insulae sp. nov., isolated from an island soil.</title>
        <authorList>
            <person name="Kim Y.S."/>
            <person name="Kim S.B."/>
        </authorList>
    </citation>
    <scope>NUCLEOTIDE SEQUENCE [LARGE SCALE GENOMIC DNA]</scope>
    <source>
        <strain evidence="15 16">MMS17-SY073</strain>
    </source>
</reference>
<dbReference type="CDD" id="cd21117">
    <property type="entry name" value="Twitch_MoaA"/>
    <property type="match status" value="1"/>
</dbReference>
<dbReference type="CDD" id="cd01335">
    <property type="entry name" value="Radical_SAM"/>
    <property type="match status" value="1"/>
</dbReference>
<dbReference type="GO" id="GO:0046872">
    <property type="term" value="F:metal ion binding"/>
    <property type="evidence" value="ECO:0007669"/>
    <property type="project" value="UniProtKB-KW"/>
</dbReference>
<keyword evidence="3 12" id="KW-0949">S-adenosyl-L-methionine</keyword>
<dbReference type="GO" id="GO:0061799">
    <property type="term" value="F:cyclic pyranopterin monophosphate synthase activity"/>
    <property type="evidence" value="ECO:0007669"/>
    <property type="project" value="TreeGrafter"/>
</dbReference>
<dbReference type="PROSITE" id="PS01305">
    <property type="entry name" value="MOAA_NIFB_PQQE"/>
    <property type="match status" value="1"/>
</dbReference>
<dbReference type="SMART" id="SM00729">
    <property type="entry name" value="Elp3"/>
    <property type="match status" value="1"/>
</dbReference>
<feature type="binding site" evidence="12">
    <location>
        <position position="303"/>
    </location>
    <ligand>
        <name>[4Fe-4S] cluster</name>
        <dbReference type="ChEBI" id="CHEBI:49883"/>
        <label>2</label>
        <note>4Fe-4S-substrate</note>
    </ligand>
</feature>
<evidence type="ECO:0000256" key="3">
    <source>
        <dbReference type="ARBA" id="ARBA00022691"/>
    </source>
</evidence>
<organism evidence="15 16">
    <name type="scientific">Gordonia insulae</name>
    <dbReference type="NCBI Taxonomy" id="2420509"/>
    <lineage>
        <taxon>Bacteria</taxon>
        <taxon>Bacillati</taxon>
        <taxon>Actinomycetota</taxon>
        <taxon>Actinomycetes</taxon>
        <taxon>Mycobacteriales</taxon>
        <taxon>Gordoniaceae</taxon>
        <taxon>Gordonia</taxon>
    </lineage>
</organism>
<evidence type="ECO:0000256" key="2">
    <source>
        <dbReference type="ARBA" id="ARBA00022485"/>
    </source>
</evidence>
<comment type="function">
    <text evidence="12">Catalyzes the cyclization of GTP to (8S)-3',8-cyclo-7,8-dihydroguanosine 5'-triphosphate.</text>
</comment>
<evidence type="ECO:0000256" key="9">
    <source>
        <dbReference type="ARBA" id="ARBA00023150"/>
    </source>
</evidence>
<keyword evidence="9 12" id="KW-0501">Molybdenum cofactor biosynthesis</keyword>
<dbReference type="InterPro" id="IPR006638">
    <property type="entry name" value="Elp3/MiaA/NifB-like_rSAM"/>
</dbReference>